<accession>A0AAE3MBF2</accession>
<dbReference type="RefSeq" id="WP_301197256.1">
    <property type="nucleotide sequence ID" value="NZ_JAPDPI010000001.1"/>
</dbReference>
<reference evidence="3" key="1">
    <citation type="submission" date="2022-10" db="EMBL/GenBank/DDBJ databases">
        <authorList>
            <person name="Yu W.X."/>
        </authorList>
    </citation>
    <scope>NUCLEOTIDE SEQUENCE</scope>
    <source>
        <strain evidence="3">D04</strain>
    </source>
</reference>
<dbReference type="AlphaFoldDB" id="A0AAE3MBF2"/>
<keyword evidence="1" id="KW-0802">TPR repeat</keyword>
<feature type="repeat" description="TPR" evidence="1">
    <location>
        <begin position="61"/>
        <end position="94"/>
    </location>
</feature>
<organism evidence="3 4">
    <name type="scientific">Plebeiibacterium marinum</name>
    <dbReference type="NCBI Taxonomy" id="2992111"/>
    <lineage>
        <taxon>Bacteria</taxon>
        <taxon>Pseudomonadati</taxon>
        <taxon>Bacteroidota</taxon>
        <taxon>Bacteroidia</taxon>
        <taxon>Marinilabiliales</taxon>
        <taxon>Marinilabiliaceae</taxon>
        <taxon>Plebeiibacterium</taxon>
    </lineage>
</organism>
<keyword evidence="4" id="KW-1185">Reference proteome</keyword>
<protein>
    <recommendedName>
        <fullName evidence="5">Tetratricopeptide repeat protein</fullName>
    </recommendedName>
</protein>
<evidence type="ECO:0000313" key="4">
    <source>
        <dbReference type="Proteomes" id="UP001207408"/>
    </source>
</evidence>
<dbReference type="InterPro" id="IPR019734">
    <property type="entry name" value="TPR_rpt"/>
</dbReference>
<dbReference type="Gene3D" id="1.25.40.10">
    <property type="entry name" value="Tetratricopeptide repeat domain"/>
    <property type="match status" value="1"/>
</dbReference>
<dbReference type="EMBL" id="JAPDPI010000001">
    <property type="protein sequence ID" value="MCW3804032.1"/>
    <property type="molecule type" value="Genomic_DNA"/>
</dbReference>
<sequence>MKLKNIVSVLFAALFCTSLFSQAKMTAAEVDSLTYAQYLKGDWDNLIKSGTKALEHGIDFYYLRMRIGYANYMKQNYRKAIPHYQKAFKENPQDAYALAYLLYSYQFSGRKYDALALSNQIDSLNNPQLYSKFSPGIKSFGFFFTYNNATASNTQQKVGNGIQVSTDGIQKTTNNYNISSMYLSHSLGRHITVYHNISYLQKNEHNFSILDNQVYESENQDLNQWDYNLQFQINPAKGITITPIYNYVSIKIPLSDVGLDDFKDSYSMYGAILSGDIGNFKLGTSYVLGKINKINQKQLGIHATYYPFGNLNLYYNLNTFFKNQEYENQNESDFIHQHTLGFKISNYWWAELSGIFPRFTNFYNPISGGMWNGLEGAGNVININNIFFIKNSKLSLILNTGLYQSVSEFEPIDTPMNRSNKQTYSNFNITGGLLWNF</sequence>
<dbReference type="Proteomes" id="UP001207408">
    <property type="component" value="Unassembled WGS sequence"/>
</dbReference>
<gene>
    <name evidence="3" type="ORF">OM074_00255</name>
</gene>
<feature type="signal peptide" evidence="2">
    <location>
        <begin position="1"/>
        <end position="23"/>
    </location>
</feature>
<dbReference type="PROSITE" id="PS50005">
    <property type="entry name" value="TPR"/>
    <property type="match status" value="1"/>
</dbReference>
<comment type="caution">
    <text evidence="3">The sequence shown here is derived from an EMBL/GenBank/DDBJ whole genome shotgun (WGS) entry which is preliminary data.</text>
</comment>
<keyword evidence="2" id="KW-0732">Signal</keyword>
<feature type="chain" id="PRO_5041923198" description="Tetratricopeptide repeat protein" evidence="2">
    <location>
        <begin position="24"/>
        <end position="437"/>
    </location>
</feature>
<evidence type="ECO:0008006" key="5">
    <source>
        <dbReference type="Google" id="ProtNLM"/>
    </source>
</evidence>
<evidence type="ECO:0000256" key="2">
    <source>
        <dbReference type="SAM" id="SignalP"/>
    </source>
</evidence>
<evidence type="ECO:0000313" key="3">
    <source>
        <dbReference type="EMBL" id="MCW3804032.1"/>
    </source>
</evidence>
<evidence type="ECO:0000256" key="1">
    <source>
        <dbReference type="PROSITE-ProRule" id="PRU00339"/>
    </source>
</evidence>
<dbReference type="SUPFAM" id="SSF48452">
    <property type="entry name" value="TPR-like"/>
    <property type="match status" value="1"/>
</dbReference>
<proteinExistence type="predicted"/>
<name>A0AAE3MBF2_9BACT</name>
<dbReference type="InterPro" id="IPR011990">
    <property type="entry name" value="TPR-like_helical_dom_sf"/>
</dbReference>